<gene>
    <name evidence="12" type="ORF">SAMN05444370_111120</name>
</gene>
<feature type="transmembrane region" description="Helical" evidence="9">
    <location>
        <begin position="119"/>
        <end position="139"/>
    </location>
</feature>
<dbReference type="SUPFAM" id="SSF51735">
    <property type="entry name" value="NAD(P)-binding Rossmann-fold domains"/>
    <property type="match status" value="1"/>
</dbReference>
<feature type="domain" description="RCK N-terminal" evidence="11">
    <location>
        <begin position="421"/>
        <end position="504"/>
    </location>
</feature>
<evidence type="ECO:0000256" key="1">
    <source>
        <dbReference type="ARBA" id="ARBA00004651"/>
    </source>
</evidence>
<dbReference type="PANTHER" id="PTHR32507">
    <property type="entry name" value="NA(+)/H(+) ANTIPORTER 1"/>
    <property type="match status" value="1"/>
</dbReference>
<evidence type="ECO:0000313" key="12">
    <source>
        <dbReference type="EMBL" id="SEA77882.1"/>
    </source>
</evidence>
<keyword evidence="2" id="KW-0813">Transport</keyword>
<feature type="transmembrane region" description="Helical" evidence="9">
    <location>
        <begin position="320"/>
        <end position="347"/>
    </location>
</feature>
<feature type="transmembrane region" description="Helical" evidence="9">
    <location>
        <begin position="61"/>
        <end position="78"/>
    </location>
</feature>
<feature type="transmembrane region" description="Helical" evidence="9">
    <location>
        <begin position="262"/>
        <end position="279"/>
    </location>
</feature>
<feature type="transmembrane region" description="Helical" evidence="9">
    <location>
        <begin position="205"/>
        <end position="226"/>
    </location>
</feature>
<keyword evidence="6 9" id="KW-1133">Transmembrane helix</keyword>
<dbReference type="InterPro" id="IPR036291">
    <property type="entry name" value="NAD(P)-bd_dom_sf"/>
</dbReference>
<evidence type="ECO:0000256" key="5">
    <source>
        <dbReference type="ARBA" id="ARBA00022692"/>
    </source>
</evidence>
<keyword evidence="3" id="KW-0050">Antiport</keyword>
<feature type="transmembrane region" description="Helical" evidence="9">
    <location>
        <begin position="291"/>
        <end position="308"/>
    </location>
</feature>
<feature type="transmembrane region" description="Helical" evidence="9">
    <location>
        <begin position="6"/>
        <end position="25"/>
    </location>
</feature>
<dbReference type="Pfam" id="PF00999">
    <property type="entry name" value="Na_H_Exchanger"/>
    <property type="match status" value="1"/>
</dbReference>
<proteinExistence type="predicted"/>
<dbReference type="GO" id="GO:0006813">
    <property type="term" value="P:potassium ion transport"/>
    <property type="evidence" value="ECO:0007669"/>
    <property type="project" value="InterPro"/>
</dbReference>
<dbReference type="GO" id="GO:0005886">
    <property type="term" value="C:plasma membrane"/>
    <property type="evidence" value="ECO:0007669"/>
    <property type="project" value="UniProtKB-SubCell"/>
</dbReference>
<dbReference type="InterPro" id="IPR038770">
    <property type="entry name" value="Na+/solute_symporter_sf"/>
</dbReference>
<dbReference type="PANTHER" id="PTHR32507:SF0">
    <property type="entry name" value="NA(+)_H(+) ANTIPORTER 2-RELATED"/>
    <property type="match status" value="1"/>
</dbReference>
<dbReference type="InterPro" id="IPR006153">
    <property type="entry name" value="Cation/H_exchanger_TM"/>
</dbReference>
<keyword evidence="5 9" id="KW-0812">Transmembrane</keyword>
<evidence type="ECO:0000256" key="3">
    <source>
        <dbReference type="ARBA" id="ARBA00022449"/>
    </source>
</evidence>
<keyword evidence="7" id="KW-0406">Ion transport</keyword>
<organism evidence="12 13">
    <name type="scientific">Rubrimonas cliftonensis</name>
    <dbReference type="NCBI Taxonomy" id="89524"/>
    <lineage>
        <taxon>Bacteria</taxon>
        <taxon>Pseudomonadati</taxon>
        <taxon>Pseudomonadota</taxon>
        <taxon>Alphaproteobacteria</taxon>
        <taxon>Rhodobacterales</taxon>
        <taxon>Paracoccaceae</taxon>
        <taxon>Rubrimonas</taxon>
    </lineage>
</organism>
<name>A0A1H4E0D5_9RHOB</name>
<sequence length="618" mass="64040">MEEAGLIEKLVLIAALAVAAQWLAWRVKAPGIVFLAAAGLIAGPGLGLVDPEQDFGDLMQPMISLAVAIILFEGGLHLRLSDLREVGPGVWRLVFIGAPLSWAGAALAGVYIMELSWPTALLFGGILVVTGPTVIMPLLRQARLHHEPAALLKWEGIVNDPVGAMLAVIVFEIATLAAVGAPGLLGEGVIGDGRLGEEGLAVREVLLTLGAVAASAALGHLLGRGISKAIHLGLTPEFIKGPLVLAAALVAFLLANLMQKEAGLVAVTVLGVTLANTGLAEIDQVRRLKEYVTVLLVSGLFVVLSATLDPAALLALGWPAVGFLAVLMFVVRPVSVFVATIGAGLGWRVRLLAAWVAPRGIVAVAVSGLFGGLMVQAGYEDAEALTPLAFAVVFATVIAHGFTLRPLAQWLGLASGPEHGVLIVGAGPWSSALAAALAQAGAPVLMADHNPYRLRAGRRTKGVSVYAGEILSELAGERVDLGAYQRLLALSDDDAYNALVCSQFGPELGARNTVQLASHRTADGEGLRPAARGRVLMGDGWDSEALAARLRAGWRLALLEPGERAGVPEASGEDAPVVVAKVSSSGAVSFALGDTPLKLLEKDRAIMFMKKTALEKAA</sequence>
<feature type="transmembrane region" description="Helical" evidence="9">
    <location>
        <begin position="32"/>
        <end position="49"/>
    </location>
</feature>
<feature type="transmembrane region" description="Helical" evidence="9">
    <location>
        <begin position="359"/>
        <end position="379"/>
    </location>
</feature>
<dbReference type="EMBL" id="FNQM01000011">
    <property type="protein sequence ID" value="SEA77882.1"/>
    <property type="molecule type" value="Genomic_DNA"/>
</dbReference>
<dbReference type="OrthoDB" id="570124at2"/>
<reference evidence="12 13" key="1">
    <citation type="submission" date="2016-10" db="EMBL/GenBank/DDBJ databases">
        <authorList>
            <person name="de Groot N.N."/>
        </authorList>
    </citation>
    <scope>NUCLEOTIDE SEQUENCE [LARGE SCALE GENOMIC DNA]</scope>
    <source>
        <strain evidence="12 13">DSM 15345</strain>
    </source>
</reference>
<evidence type="ECO:0000259" key="10">
    <source>
        <dbReference type="Pfam" id="PF00999"/>
    </source>
</evidence>
<dbReference type="Gene3D" id="1.20.1530.20">
    <property type="match status" value="1"/>
</dbReference>
<accession>A0A1H4E0D5</accession>
<evidence type="ECO:0000256" key="6">
    <source>
        <dbReference type="ARBA" id="ARBA00022989"/>
    </source>
</evidence>
<evidence type="ECO:0000256" key="9">
    <source>
        <dbReference type="SAM" id="Phobius"/>
    </source>
</evidence>
<feature type="transmembrane region" description="Helical" evidence="9">
    <location>
        <begin position="385"/>
        <end position="404"/>
    </location>
</feature>
<dbReference type="AlphaFoldDB" id="A0A1H4E0D5"/>
<feature type="transmembrane region" description="Helical" evidence="9">
    <location>
        <begin position="90"/>
        <end position="113"/>
    </location>
</feature>
<comment type="subcellular location">
    <subcellularLocation>
        <location evidence="1">Cell membrane</location>
        <topology evidence="1">Multi-pass membrane protein</topology>
    </subcellularLocation>
</comment>
<dbReference type="GO" id="GO:0015297">
    <property type="term" value="F:antiporter activity"/>
    <property type="evidence" value="ECO:0007669"/>
    <property type="project" value="UniProtKB-KW"/>
</dbReference>
<dbReference type="RefSeq" id="WP_093254895.1">
    <property type="nucleotide sequence ID" value="NZ_FNQM01000011.1"/>
</dbReference>
<evidence type="ECO:0000259" key="11">
    <source>
        <dbReference type="Pfam" id="PF02254"/>
    </source>
</evidence>
<feature type="transmembrane region" description="Helical" evidence="9">
    <location>
        <begin position="238"/>
        <end position="256"/>
    </location>
</feature>
<keyword evidence="8 9" id="KW-0472">Membrane</keyword>
<dbReference type="InterPro" id="IPR003148">
    <property type="entry name" value="RCK_N"/>
</dbReference>
<dbReference type="STRING" id="89524.SAMN05444370_111120"/>
<dbReference type="Pfam" id="PF02254">
    <property type="entry name" value="TrkA_N"/>
    <property type="match status" value="1"/>
</dbReference>
<dbReference type="Proteomes" id="UP000198703">
    <property type="component" value="Unassembled WGS sequence"/>
</dbReference>
<dbReference type="GO" id="GO:1902600">
    <property type="term" value="P:proton transmembrane transport"/>
    <property type="evidence" value="ECO:0007669"/>
    <property type="project" value="InterPro"/>
</dbReference>
<evidence type="ECO:0000313" key="13">
    <source>
        <dbReference type="Proteomes" id="UP000198703"/>
    </source>
</evidence>
<protein>
    <submittedName>
        <fullName evidence="12">Sodium/proton antiporter, CPA1 family</fullName>
    </submittedName>
</protein>
<keyword evidence="4" id="KW-1003">Cell membrane</keyword>
<evidence type="ECO:0000256" key="4">
    <source>
        <dbReference type="ARBA" id="ARBA00022475"/>
    </source>
</evidence>
<evidence type="ECO:0000256" key="8">
    <source>
        <dbReference type="ARBA" id="ARBA00023136"/>
    </source>
</evidence>
<evidence type="ECO:0000256" key="2">
    <source>
        <dbReference type="ARBA" id="ARBA00022448"/>
    </source>
</evidence>
<feature type="transmembrane region" description="Helical" evidence="9">
    <location>
        <begin position="162"/>
        <end position="185"/>
    </location>
</feature>
<dbReference type="Gene3D" id="3.40.50.720">
    <property type="entry name" value="NAD(P)-binding Rossmann-like Domain"/>
    <property type="match status" value="1"/>
</dbReference>
<keyword evidence="13" id="KW-1185">Reference proteome</keyword>
<evidence type="ECO:0000256" key="7">
    <source>
        <dbReference type="ARBA" id="ARBA00023065"/>
    </source>
</evidence>
<feature type="domain" description="Cation/H+ exchanger transmembrane" evidence="10">
    <location>
        <begin position="15"/>
        <end position="410"/>
    </location>
</feature>